<proteinExistence type="predicted"/>
<name>A0ABS9U2F8_9MICC</name>
<gene>
    <name evidence="1" type="ORF">L0M17_12785</name>
</gene>
<organism evidence="1 2">
    <name type="scientific">Sinomonas terrae</name>
    <dbReference type="NCBI Taxonomy" id="2908838"/>
    <lineage>
        <taxon>Bacteria</taxon>
        <taxon>Bacillati</taxon>
        <taxon>Actinomycetota</taxon>
        <taxon>Actinomycetes</taxon>
        <taxon>Micrococcales</taxon>
        <taxon>Micrococcaceae</taxon>
        <taxon>Sinomonas</taxon>
    </lineage>
</organism>
<comment type="caution">
    <text evidence="1">The sequence shown here is derived from an EMBL/GenBank/DDBJ whole genome shotgun (WGS) entry which is preliminary data.</text>
</comment>
<protein>
    <submittedName>
        <fullName evidence="1">Uncharacterized protein</fullName>
    </submittedName>
</protein>
<dbReference type="Proteomes" id="UP001202922">
    <property type="component" value="Unassembled WGS sequence"/>
</dbReference>
<reference evidence="1 2" key="1">
    <citation type="submission" date="2022-03" db="EMBL/GenBank/DDBJ databases">
        <title>Sinomonas sp. isolated from a soil.</title>
        <authorList>
            <person name="Han J."/>
            <person name="Kim D.-U."/>
        </authorList>
    </citation>
    <scope>NUCLEOTIDE SEQUENCE [LARGE SCALE GENOMIC DNA]</scope>
    <source>
        <strain evidence="1 2">5-5</strain>
    </source>
</reference>
<evidence type="ECO:0000313" key="1">
    <source>
        <dbReference type="EMBL" id="MCH6470840.1"/>
    </source>
</evidence>
<evidence type="ECO:0000313" key="2">
    <source>
        <dbReference type="Proteomes" id="UP001202922"/>
    </source>
</evidence>
<sequence>MSEEPHVAVERALALLDEAGSLAGTDRAEAFERFHDALAAALDEEPGA</sequence>
<keyword evidence="2" id="KW-1185">Reference proteome</keyword>
<dbReference type="EMBL" id="JAKZBV010000001">
    <property type="protein sequence ID" value="MCH6470840.1"/>
    <property type="molecule type" value="Genomic_DNA"/>
</dbReference>
<dbReference type="RefSeq" id="WP_241054365.1">
    <property type="nucleotide sequence ID" value="NZ_JAKZBV010000001.1"/>
</dbReference>
<accession>A0ABS9U2F8</accession>